<keyword evidence="9 12" id="KW-1015">Disulfide bond</keyword>
<evidence type="ECO:0000259" key="17">
    <source>
        <dbReference type="SMART" id="SM00181"/>
    </source>
</evidence>
<dbReference type="InterPro" id="IPR002172">
    <property type="entry name" value="LDrepeatLR_classA_rpt"/>
</dbReference>
<dbReference type="PANTHER" id="PTHR46513:SF13">
    <property type="entry name" value="EGF-LIKE DOMAIN-CONTAINING PROTEIN"/>
    <property type="match status" value="1"/>
</dbReference>
<keyword evidence="7 14" id="KW-1133">Transmembrane helix</keyword>
<dbReference type="PROSITE" id="PS50068">
    <property type="entry name" value="LDLRA_2"/>
    <property type="match status" value="2"/>
</dbReference>
<dbReference type="CDD" id="cd00054">
    <property type="entry name" value="EGF_CA"/>
    <property type="match status" value="1"/>
</dbReference>
<dbReference type="Pfam" id="PF00057">
    <property type="entry name" value="Ldl_recept_a"/>
    <property type="match status" value="2"/>
</dbReference>
<feature type="repeat" description="LDL-receptor class B" evidence="13">
    <location>
        <begin position="449"/>
        <end position="491"/>
    </location>
</feature>
<evidence type="ECO:0008006" key="20">
    <source>
        <dbReference type="Google" id="ProtNLM"/>
    </source>
</evidence>
<dbReference type="SMART" id="SM00192">
    <property type="entry name" value="LDLa"/>
    <property type="match status" value="2"/>
</dbReference>
<keyword evidence="19" id="KW-1185">Reference proteome</keyword>
<comment type="subcellular location">
    <subcellularLocation>
        <location evidence="1">Membrane</location>
        <topology evidence="1">Single-pass membrane protein</topology>
    </subcellularLocation>
</comment>
<dbReference type="InterPro" id="IPR011042">
    <property type="entry name" value="6-blade_b-propeller_TolB-like"/>
</dbReference>
<keyword evidence="15" id="KW-0732">Signal</keyword>
<feature type="repeat" description="LDL-receptor class B" evidence="13">
    <location>
        <begin position="321"/>
        <end position="363"/>
    </location>
</feature>
<protein>
    <recommendedName>
        <fullName evidence="20">EGF-like domain-containing protein</fullName>
    </recommendedName>
</protein>
<evidence type="ECO:0000313" key="18">
    <source>
        <dbReference type="EMBL" id="KAK6725851.1"/>
    </source>
</evidence>
<keyword evidence="8 14" id="KW-0472">Membrane</keyword>
<gene>
    <name evidence="18" type="primary">Necator_chrI.g396</name>
    <name evidence="18" type="ORF">RB195_004275</name>
</gene>
<dbReference type="Pfam" id="PF03647">
    <property type="entry name" value="Tmemb_14"/>
    <property type="match status" value="1"/>
</dbReference>
<dbReference type="PANTHER" id="PTHR46513">
    <property type="entry name" value="VITELLOGENIN RECEPTOR-LIKE PROTEIN-RELATED-RELATED"/>
    <property type="match status" value="1"/>
</dbReference>
<dbReference type="InterPro" id="IPR044890">
    <property type="entry name" value="TMEM14_sf"/>
</dbReference>
<dbReference type="PROSITE" id="PS01209">
    <property type="entry name" value="LDLRA_1"/>
    <property type="match status" value="1"/>
</dbReference>
<sequence>MLLLTFLLLVLFTGPTPTLAAECDLIEEAISLQCLSPLVEYATIDRYVLHPPLSDVDNLCNQYKEYKVCTIGIDPNCRKSRAPNIERMYEGMCEESFRSVVREEVQCLSNLERDQKLRECFVNRTNTLRDEDPAVPPKADVSYSSYECLITQTYVDCLLERKDKSCKEAIKLEMAMLSMLSSRNDSQCVLHTTSTKKRPVQTEVPLEECDKRGNCKCRLNGYVYDSDTKKCIDINECDTLEPGCSQKCVNHPGTYECICDPSFFRLDTDNKTCIRNDKDPMWLFFAHGQSIWNISLSGGSFELQKAGLQKTAVLDIDVVERRIYYADVGANSIERLNLDGTFPHVLQKYEVDGLEGIAVDWIGRNLYSLRRTDILVQTLEGHHRRALYKGVMRLPRAIAVHPAKGMMFVSDWSSYAFIAAASMDGSSFMKIITDRITWPNAIAVDVYSDKVYWADAYNDVIEVANLDGSGRRAIISDSGTVPHVFALAVADDLLYWSDWTYRGLLRANKLNGENVTVVAQTALLPYGLKVFHTSLQPRFPTLCDTLGCEQLCLLGPERTAKCSCGDGYELHGNGKNCTSNCDEKHFECGGTEAKCISKFYTCDGVPHCSNQADEMNCPPRICLPGQFQCHDNKKCVAPGGLCDGVEDCWDASDEKFCPSEESIMLPEQVNPWYAGLLVVGGVVGYLKAGSVPSLIAGAGSGAIVAAFTFMDLPYKTLAVAGVSGVLSYIMGMRFANSHKIMPAGLIAFASVGALLVQLNHMRKTGSLH</sequence>
<dbReference type="Proteomes" id="UP001303046">
    <property type="component" value="Unassembled WGS sequence"/>
</dbReference>
<evidence type="ECO:0000256" key="7">
    <source>
        <dbReference type="ARBA" id="ARBA00022989"/>
    </source>
</evidence>
<feature type="signal peptide" evidence="15">
    <location>
        <begin position="1"/>
        <end position="20"/>
    </location>
</feature>
<dbReference type="PROSITE" id="PS51120">
    <property type="entry name" value="LDLRB"/>
    <property type="match status" value="2"/>
</dbReference>
<keyword evidence="11" id="KW-0325">Glycoprotein</keyword>
<keyword evidence="6" id="KW-0677">Repeat</keyword>
<evidence type="ECO:0000256" key="3">
    <source>
        <dbReference type="ARBA" id="ARBA00022536"/>
    </source>
</evidence>
<evidence type="ECO:0000256" key="9">
    <source>
        <dbReference type="ARBA" id="ARBA00023157"/>
    </source>
</evidence>
<dbReference type="SUPFAM" id="SSF57424">
    <property type="entry name" value="LDL receptor-like module"/>
    <property type="match status" value="2"/>
</dbReference>
<feature type="chain" id="PRO_5046891992" description="EGF-like domain-containing protein" evidence="15">
    <location>
        <begin position="21"/>
        <end position="768"/>
    </location>
</feature>
<feature type="transmembrane region" description="Helical" evidence="14">
    <location>
        <begin position="693"/>
        <end position="710"/>
    </location>
</feature>
<name>A0ABR1BJ78_NECAM</name>
<evidence type="ECO:0000313" key="19">
    <source>
        <dbReference type="Proteomes" id="UP001303046"/>
    </source>
</evidence>
<dbReference type="SMART" id="SM00135">
    <property type="entry name" value="LY"/>
    <property type="match status" value="5"/>
</dbReference>
<evidence type="ECO:0000256" key="4">
    <source>
        <dbReference type="ARBA" id="ARBA00022583"/>
    </source>
</evidence>
<evidence type="ECO:0000256" key="11">
    <source>
        <dbReference type="ARBA" id="ARBA00023180"/>
    </source>
</evidence>
<feature type="transmembrane region" description="Helical" evidence="14">
    <location>
        <begin position="716"/>
        <end position="735"/>
    </location>
</feature>
<evidence type="ECO:0000256" key="5">
    <source>
        <dbReference type="ARBA" id="ARBA00022692"/>
    </source>
</evidence>
<dbReference type="Pfam" id="PF07645">
    <property type="entry name" value="EGF_CA"/>
    <property type="match status" value="1"/>
</dbReference>
<keyword evidence="5 14" id="KW-0812">Transmembrane</keyword>
<feature type="transmembrane region" description="Helical" evidence="14">
    <location>
        <begin position="740"/>
        <end position="758"/>
    </location>
</feature>
<dbReference type="Gene3D" id="4.10.400.10">
    <property type="entry name" value="Low-density Lipoprotein Receptor"/>
    <property type="match status" value="2"/>
</dbReference>
<dbReference type="InterPro" id="IPR000742">
    <property type="entry name" value="EGF"/>
</dbReference>
<feature type="disulfide bond" evidence="12">
    <location>
        <begin position="602"/>
        <end position="617"/>
    </location>
</feature>
<dbReference type="InterPro" id="IPR018097">
    <property type="entry name" value="EGF_Ca-bd_CS"/>
</dbReference>
<keyword evidence="10" id="KW-0675">Receptor</keyword>
<feature type="domain" description="EGF-like calcium-binding" evidence="16">
    <location>
        <begin position="233"/>
        <end position="274"/>
    </location>
</feature>
<dbReference type="Gene3D" id="1.10.10.1740">
    <property type="entry name" value="Transmembrane protein 14-like"/>
    <property type="match status" value="1"/>
</dbReference>
<dbReference type="InterPro" id="IPR005349">
    <property type="entry name" value="TMEM14"/>
</dbReference>
<dbReference type="EMBL" id="JAVFWL010000001">
    <property type="protein sequence ID" value="KAK6725851.1"/>
    <property type="molecule type" value="Genomic_DNA"/>
</dbReference>
<evidence type="ECO:0000256" key="14">
    <source>
        <dbReference type="SAM" id="Phobius"/>
    </source>
</evidence>
<keyword evidence="3" id="KW-0245">EGF-like domain</keyword>
<dbReference type="SMART" id="SM00181">
    <property type="entry name" value="EGF"/>
    <property type="match status" value="2"/>
</dbReference>
<evidence type="ECO:0000256" key="8">
    <source>
        <dbReference type="ARBA" id="ARBA00023136"/>
    </source>
</evidence>
<dbReference type="Gene3D" id="2.10.25.10">
    <property type="entry name" value="Laminin"/>
    <property type="match status" value="1"/>
</dbReference>
<comment type="caution">
    <text evidence="18">The sequence shown here is derived from an EMBL/GenBank/DDBJ whole genome shotgun (WGS) entry which is preliminary data.</text>
</comment>
<dbReference type="PROSITE" id="PS01187">
    <property type="entry name" value="EGF_CA"/>
    <property type="match status" value="1"/>
</dbReference>
<evidence type="ECO:0000259" key="16">
    <source>
        <dbReference type="SMART" id="SM00179"/>
    </source>
</evidence>
<evidence type="ECO:0000256" key="1">
    <source>
        <dbReference type="ARBA" id="ARBA00004167"/>
    </source>
</evidence>
<feature type="domain" description="EGF-like" evidence="17">
    <location>
        <begin position="236"/>
        <end position="274"/>
    </location>
</feature>
<dbReference type="Pfam" id="PF00058">
    <property type="entry name" value="Ldl_recept_b"/>
    <property type="match status" value="2"/>
</dbReference>
<dbReference type="InterPro" id="IPR050778">
    <property type="entry name" value="Cueball_EGF_LRP_Nidogen"/>
</dbReference>
<evidence type="ECO:0000256" key="12">
    <source>
        <dbReference type="PROSITE-ProRule" id="PRU00124"/>
    </source>
</evidence>
<evidence type="ECO:0000256" key="6">
    <source>
        <dbReference type="ARBA" id="ARBA00022737"/>
    </source>
</evidence>
<dbReference type="SUPFAM" id="SSF63825">
    <property type="entry name" value="YWTD domain"/>
    <property type="match status" value="1"/>
</dbReference>
<evidence type="ECO:0000256" key="15">
    <source>
        <dbReference type="SAM" id="SignalP"/>
    </source>
</evidence>
<dbReference type="InterPro" id="IPR000033">
    <property type="entry name" value="LDLR_classB_rpt"/>
</dbReference>
<comment type="similarity">
    <text evidence="2">Belongs to the TMEM14 family.</text>
</comment>
<dbReference type="InterPro" id="IPR049883">
    <property type="entry name" value="NOTCH1_EGF-like"/>
</dbReference>
<dbReference type="InterPro" id="IPR001881">
    <property type="entry name" value="EGF-like_Ca-bd_dom"/>
</dbReference>
<evidence type="ECO:0000256" key="13">
    <source>
        <dbReference type="PROSITE-ProRule" id="PRU00461"/>
    </source>
</evidence>
<dbReference type="InterPro" id="IPR023415">
    <property type="entry name" value="LDLR_class-A_CS"/>
</dbReference>
<keyword evidence="4" id="KW-0254">Endocytosis</keyword>
<comment type="caution">
    <text evidence="12">Lacks conserved residue(s) required for the propagation of feature annotation.</text>
</comment>
<evidence type="ECO:0000256" key="2">
    <source>
        <dbReference type="ARBA" id="ARBA00007590"/>
    </source>
</evidence>
<dbReference type="Gene3D" id="2.120.10.30">
    <property type="entry name" value="TolB, C-terminal domain"/>
    <property type="match status" value="1"/>
</dbReference>
<evidence type="ECO:0000256" key="10">
    <source>
        <dbReference type="ARBA" id="ARBA00023170"/>
    </source>
</evidence>
<dbReference type="SUPFAM" id="SSF57196">
    <property type="entry name" value="EGF/Laminin"/>
    <property type="match status" value="1"/>
</dbReference>
<accession>A0ABR1BJ78</accession>
<dbReference type="InterPro" id="IPR036055">
    <property type="entry name" value="LDL_receptor-like_sf"/>
</dbReference>
<dbReference type="PRINTS" id="PR00261">
    <property type="entry name" value="LDLRECEPTOR"/>
</dbReference>
<feature type="disulfide bond" evidence="12">
    <location>
        <begin position="642"/>
        <end position="657"/>
    </location>
</feature>
<reference evidence="18 19" key="1">
    <citation type="submission" date="2023-08" db="EMBL/GenBank/DDBJ databases">
        <title>A Necator americanus chromosomal reference genome.</title>
        <authorList>
            <person name="Ilik V."/>
            <person name="Petrzelkova K.J."/>
            <person name="Pardy F."/>
            <person name="Fuh T."/>
            <person name="Niatou-Singa F.S."/>
            <person name="Gouil Q."/>
            <person name="Baker L."/>
            <person name="Ritchie M.E."/>
            <person name="Jex A.R."/>
            <person name="Gazzola D."/>
            <person name="Li H."/>
            <person name="Toshio Fujiwara R."/>
            <person name="Zhan B."/>
            <person name="Aroian R.V."/>
            <person name="Pafco B."/>
            <person name="Schwarz E.M."/>
        </authorList>
    </citation>
    <scope>NUCLEOTIDE SEQUENCE [LARGE SCALE GENOMIC DNA]</scope>
    <source>
        <strain evidence="18 19">Aroian</strain>
        <tissue evidence="18">Whole animal</tissue>
    </source>
</reference>
<dbReference type="SMART" id="SM00179">
    <property type="entry name" value="EGF_CA"/>
    <property type="match status" value="1"/>
</dbReference>
<proteinExistence type="inferred from homology"/>
<feature type="domain" description="EGF-like" evidence="17">
    <location>
        <begin position="542"/>
        <end position="578"/>
    </location>
</feature>
<dbReference type="CDD" id="cd00112">
    <property type="entry name" value="LDLa"/>
    <property type="match status" value="2"/>
</dbReference>
<organism evidence="18 19">
    <name type="scientific">Necator americanus</name>
    <name type="common">Human hookworm</name>
    <dbReference type="NCBI Taxonomy" id="51031"/>
    <lineage>
        <taxon>Eukaryota</taxon>
        <taxon>Metazoa</taxon>
        <taxon>Ecdysozoa</taxon>
        <taxon>Nematoda</taxon>
        <taxon>Chromadorea</taxon>
        <taxon>Rhabditida</taxon>
        <taxon>Rhabditina</taxon>
        <taxon>Rhabditomorpha</taxon>
        <taxon>Strongyloidea</taxon>
        <taxon>Ancylostomatidae</taxon>
        <taxon>Bunostominae</taxon>
        <taxon>Necator</taxon>
    </lineage>
</organism>